<dbReference type="GO" id="GO:0070939">
    <property type="term" value="C:Dsl1/NZR complex"/>
    <property type="evidence" value="ECO:0007669"/>
    <property type="project" value="InterPro"/>
</dbReference>
<evidence type="ECO:0000313" key="2">
    <source>
        <dbReference type="Proteomes" id="UP000593564"/>
    </source>
</evidence>
<evidence type="ECO:0000313" key="1">
    <source>
        <dbReference type="EMBL" id="KAF5933683.1"/>
    </source>
</evidence>
<dbReference type="GO" id="GO:0060628">
    <property type="term" value="P:regulation of ER to Golgi vesicle-mediated transport"/>
    <property type="evidence" value="ECO:0007669"/>
    <property type="project" value="TreeGrafter"/>
</dbReference>
<sequence length="568" mass="64169">MDTKVQTLPPITSLSPSVLSFLHHKLLSTDQLHRASTLVSELHTRCFDLDQSLTDLNHRLESTLLSYASYSDRIDALYANINSKLTHLRSSTRISDGLGRSEQILAEELPSLAKEVARVETVRMYAETALKLDTLVGDIEDAVSSTINRNLRKHSSTQNSEDVRLLAIKSLKLTEDVLASVTKTRSQWAHLVSAVDHRVDRALAILRPQAIADHRALLTSLGWPPPLSMSNSSDSDARKPAEVPNPLFTMQGDLKHQYCENFIALCCLQELQRRRKSRQLAGHNREVALHQPLWSIEELVNPLAIASQRHFSKWVDKPEFMFALVYKITREYVDSMDELLQPLVDEAMLSGYSCREEWISAMVSSLSTYLAKEIFPIYVGQLEEESVTSGRSQGRIAWLHLVDLMISFDKRVQSLVAQMGILPSFQEDGKKISSLSVFCDRPDWLDLWAEIEITDMFDKLKPEMENERNWSTKIEGGVVSGSEDYKSPAISSAFLRRLSSVVDRSRSVPTIYLRSRFIRLAGVPLVRKFLDCLFLRCQEAEGLTALTDDDALIKVQNPLMLVAILSPF</sequence>
<dbReference type="Proteomes" id="UP000593564">
    <property type="component" value="Unassembled WGS sequence"/>
</dbReference>
<protein>
    <submittedName>
        <fullName evidence="1">Uncharacterized protein</fullName>
    </submittedName>
</protein>
<name>A0A7J7FZ19_CAMSI</name>
<accession>A0A7J7FZ19</accession>
<reference evidence="1 2" key="2">
    <citation type="submission" date="2020-07" db="EMBL/GenBank/DDBJ databases">
        <title>Genome assembly of wild tea tree DASZ reveals pedigree and selection history of tea varieties.</title>
        <authorList>
            <person name="Zhang W."/>
        </authorList>
    </citation>
    <scope>NUCLEOTIDE SEQUENCE [LARGE SCALE GENOMIC DNA]</scope>
    <source>
        <strain evidence="2">cv. G240</strain>
        <tissue evidence="1">Leaf</tissue>
    </source>
</reference>
<proteinExistence type="predicted"/>
<dbReference type="PROSITE" id="PS51386">
    <property type="entry name" value="RINT1_TIP20"/>
    <property type="match status" value="1"/>
</dbReference>
<keyword evidence="2" id="KW-1185">Reference proteome</keyword>
<dbReference type="InterPro" id="IPR007528">
    <property type="entry name" value="RINT1_Tip20"/>
</dbReference>
<organism evidence="1 2">
    <name type="scientific">Camellia sinensis</name>
    <name type="common">Tea plant</name>
    <name type="synonym">Thea sinensis</name>
    <dbReference type="NCBI Taxonomy" id="4442"/>
    <lineage>
        <taxon>Eukaryota</taxon>
        <taxon>Viridiplantae</taxon>
        <taxon>Streptophyta</taxon>
        <taxon>Embryophyta</taxon>
        <taxon>Tracheophyta</taxon>
        <taxon>Spermatophyta</taxon>
        <taxon>Magnoliopsida</taxon>
        <taxon>eudicotyledons</taxon>
        <taxon>Gunneridae</taxon>
        <taxon>Pentapetalae</taxon>
        <taxon>asterids</taxon>
        <taxon>Ericales</taxon>
        <taxon>Theaceae</taxon>
        <taxon>Camellia</taxon>
    </lineage>
</organism>
<dbReference type="PANTHER" id="PTHR13520">
    <property type="entry name" value="RAD50-INTERACTING PROTEIN 1 RINT-1"/>
    <property type="match status" value="1"/>
</dbReference>
<dbReference type="AlphaFoldDB" id="A0A7J7FZ19"/>
<comment type="caution">
    <text evidence="1">The sequence shown here is derived from an EMBL/GenBank/DDBJ whole genome shotgun (WGS) entry which is preliminary data.</text>
</comment>
<dbReference type="EMBL" id="JACBKZ010000014">
    <property type="protein sequence ID" value="KAF5933683.1"/>
    <property type="molecule type" value="Genomic_DNA"/>
</dbReference>
<dbReference type="Pfam" id="PF04437">
    <property type="entry name" value="RINT1_TIP1"/>
    <property type="match status" value="1"/>
</dbReference>
<dbReference type="GO" id="GO:0006888">
    <property type="term" value="P:endoplasmic reticulum to Golgi vesicle-mediated transport"/>
    <property type="evidence" value="ECO:0007669"/>
    <property type="project" value="InterPro"/>
</dbReference>
<gene>
    <name evidence="1" type="ORF">HYC85_029854</name>
</gene>
<reference evidence="2" key="1">
    <citation type="journal article" date="2020" name="Nat. Commun.">
        <title>Genome assembly of wild tea tree DASZ reveals pedigree and selection history of tea varieties.</title>
        <authorList>
            <person name="Zhang W."/>
            <person name="Zhang Y."/>
            <person name="Qiu H."/>
            <person name="Guo Y."/>
            <person name="Wan H."/>
            <person name="Zhang X."/>
            <person name="Scossa F."/>
            <person name="Alseekh S."/>
            <person name="Zhang Q."/>
            <person name="Wang P."/>
            <person name="Xu L."/>
            <person name="Schmidt M.H."/>
            <person name="Jia X."/>
            <person name="Li D."/>
            <person name="Zhu A."/>
            <person name="Guo F."/>
            <person name="Chen W."/>
            <person name="Ni D."/>
            <person name="Usadel B."/>
            <person name="Fernie A.R."/>
            <person name="Wen W."/>
        </authorList>
    </citation>
    <scope>NUCLEOTIDE SEQUENCE [LARGE SCALE GENOMIC DNA]</scope>
    <source>
        <strain evidence="2">cv. G240</strain>
    </source>
</reference>
<dbReference type="GO" id="GO:0006890">
    <property type="term" value="P:retrograde vesicle-mediated transport, Golgi to endoplasmic reticulum"/>
    <property type="evidence" value="ECO:0007669"/>
    <property type="project" value="InterPro"/>
</dbReference>
<dbReference type="PANTHER" id="PTHR13520:SF1">
    <property type="entry name" value="RINT1-LIKE PROTEIN MAG2"/>
    <property type="match status" value="1"/>
</dbReference>